<proteinExistence type="predicted"/>
<gene>
    <name evidence="1" type="ORF">Tco_1006961</name>
</gene>
<protein>
    <submittedName>
        <fullName evidence="1">Uncharacterized protein</fullName>
    </submittedName>
</protein>
<keyword evidence="2" id="KW-1185">Reference proteome</keyword>
<sequence>MKDKVVPNNSQVKFKKTEVKDHHRISSISNKTKSVTACNDSLKSRTSNVNVVCATCVKCVFNSNPDACVSKFLNDVNARTKKLKVMPISTRQPKVKKTNLLQHPLRKQLHQNPLSRNPRVTIGCFMRKPVRHGNGGYHNNARQDINGFLRQK</sequence>
<name>A0ABQ5FKA9_9ASTR</name>
<reference evidence="1" key="2">
    <citation type="submission" date="2022-01" db="EMBL/GenBank/DDBJ databases">
        <authorList>
            <person name="Yamashiro T."/>
            <person name="Shiraishi A."/>
            <person name="Satake H."/>
            <person name="Nakayama K."/>
        </authorList>
    </citation>
    <scope>NUCLEOTIDE SEQUENCE</scope>
</reference>
<accession>A0ABQ5FKA9</accession>
<comment type="caution">
    <text evidence="1">The sequence shown here is derived from an EMBL/GenBank/DDBJ whole genome shotgun (WGS) entry which is preliminary data.</text>
</comment>
<evidence type="ECO:0000313" key="2">
    <source>
        <dbReference type="Proteomes" id="UP001151760"/>
    </source>
</evidence>
<evidence type="ECO:0000313" key="1">
    <source>
        <dbReference type="EMBL" id="GJT63428.1"/>
    </source>
</evidence>
<reference evidence="1" key="1">
    <citation type="journal article" date="2022" name="Int. J. Mol. Sci.">
        <title>Draft Genome of Tanacetum Coccineum: Genomic Comparison of Closely Related Tanacetum-Family Plants.</title>
        <authorList>
            <person name="Yamashiro T."/>
            <person name="Shiraishi A."/>
            <person name="Nakayama K."/>
            <person name="Satake H."/>
        </authorList>
    </citation>
    <scope>NUCLEOTIDE SEQUENCE</scope>
</reference>
<organism evidence="1 2">
    <name type="scientific">Tanacetum coccineum</name>
    <dbReference type="NCBI Taxonomy" id="301880"/>
    <lineage>
        <taxon>Eukaryota</taxon>
        <taxon>Viridiplantae</taxon>
        <taxon>Streptophyta</taxon>
        <taxon>Embryophyta</taxon>
        <taxon>Tracheophyta</taxon>
        <taxon>Spermatophyta</taxon>
        <taxon>Magnoliopsida</taxon>
        <taxon>eudicotyledons</taxon>
        <taxon>Gunneridae</taxon>
        <taxon>Pentapetalae</taxon>
        <taxon>asterids</taxon>
        <taxon>campanulids</taxon>
        <taxon>Asterales</taxon>
        <taxon>Asteraceae</taxon>
        <taxon>Asteroideae</taxon>
        <taxon>Anthemideae</taxon>
        <taxon>Anthemidinae</taxon>
        <taxon>Tanacetum</taxon>
    </lineage>
</organism>
<dbReference type="EMBL" id="BQNB010017460">
    <property type="protein sequence ID" value="GJT63428.1"/>
    <property type="molecule type" value="Genomic_DNA"/>
</dbReference>
<dbReference type="Proteomes" id="UP001151760">
    <property type="component" value="Unassembled WGS sequence"/>
</dbReference>